<protein>
    <submittedName>
        <fullName evidence="1">Uncharacterized protein</fullName>
    </submittedName>
</protein>
<dbReference type="Proteomes" id="UP000267250">
    <property type="component" value="Chromosome"/>
</dbReference>
<name>A0A3Q9HPR4_9FIRM</name>
<evidence type="ECO:0000313" key="2">
    <source>
        <dbReference type="Proteomes" id="UP000267250"/>
    </source>
</evidence>
<dbReference type="AlphaFoldDB" id="A0A3Q9HPR4"/>
<dbReference type="RefSeq" id="WP_127016109.1">
    <property type="nucleotide sequence ID" value="NZ_CP016379.1"/>
</dbReference>
<accession>A0A3Q9HPR4</accession>
<reference evidence="1 2" key="1">
    <citation type="submission" date="2016-07" db="EMBL/GenBank/DDBJ databases">
        <title>Genome and transcriptome analysis of iron-reducing fermentative bacteria Anoxybacter fermentans.</title>
        <authorList>
            <person name="Zeng X."/>
            <person name="Shao Z."/>
        </authorList>
    </citation>
    <scope>NUCLEOTIDE SEQUENCE [LARGE SCALE GENOMIC DNA]</scope>
    <source>
        <strain evidence="1 2">DY22613</strain>
    </source>
</reference>
<evidence type="ECO:0000313" key="1">
    <source>
        <dbReference type="EMBL" id="AZR72775.1"/>
    </source>
</evidence>
<gene>
    <name evidence="1" type="ORF">BBF96_04825</name>
</gene>
<dbReference type="KEGG" id="aft:BBF96_04825"/>
<organism evidence="1 2">
    <name type="scientific">Anoxybacter fermentans</name>
    <dbReference type="NCBI Taxonomy" id="1323375"/>
    <lineage>
        <taxon>Bacteria</taxon>
        <taxon>Bacillati</taxon>
        <taxon>Bacillota</taxon>
        <taxon>Clostridia</taxon>
        <taxon>Halanaerobiales</taxon>
        <taxon>Anoxybacter</taxon>
    </lineage>
</organism>
<keyword evidence="2" id="KW-1185">Reference proteome</keyword>
<sequence length="108" mass="13412">MKLIKFLKRLLTKSNKNRNILYLYYQCHRCKHAFKLLLRKSYDIQTIYDDQLDYAYLYQKELRDPKCFNNIKFRVYFDRNYNIVKEEAKGGKLISEEEYKKLHQKENK</sequence>
<dbReference type="OrthoDB" id="2111848at2"/>
<dbReference type="EMBL" id="CP016379">
    <property type="protein sequence ID" value="AZR72775.1"/>
    <property type="molecule type" value="Genomic_DNA"/>
</dbReference>
<proteinExistence type="predicted"/>